<protein>
    <recommendedName>
        <fullName evidence="5">Galactose oxidase</fullName>
    </recommendedName>
</protein>
<dbReference type="SMART" id="SM00612">
    <property type="entry name" value="Kelch"/>
    <property type="match status" value="4"/>
</dbReference>
<reference evidence="3 4" key="1">
    <citation type="journal article" date="2019" name="PLoS Negl. Trop. Dis.">
        <title>Revisiting the worldwide diversity of Leptospira species in the environment.</title>
        <authorList>
            <person name="Vincent A.T."/>
            <person name="Schiettekatte O."/>
            <person name="Bourhy P."/>
            <person name="Veyrier F.J."/>
            <person name="Picardeau M."/>
        </authorList>
    </citation>
    <scope>NUCLEOTIDE SEQUENCE [LARGE SCALE GENOMIC DNA]</scope>
    <source>
        <strain evidence="3 4">201800273</strain>
    </source>
</reference>
<sequence>MKFLLIIIFSVLFLIHCYNSPLSDTEALEKIKLEGFGLSNIGETSANIFVLCSEKTNGLMAFSELPLNGVGALLGADNVRVSIREGKEHLFIVDGLKPNTRYYYQVYCKELGAATSGNQSFVTTSNDFLDRINGLRSIWILGGIGSNFEPVGMIDVFDPIENRWFENVSQIPTPRAFSQIVYHKGYIFVIGGATKVGSSWIQSRIVERFDTVRNEWKRMADMPIDLQGGIGVSNGEEVYLISGSTTMDMTTGTILNTVFRFNPSLGSMGQWTQYTSNNAIFPRLDMGGCIMNGSLFYSGGRLYSDGNSYATTDVYLPSANSTTTLVEASINQARHGVATVCYNPQSSDPYPNDSQAFLVVGGSTASNFNQPVTAITPSSSYDYYRTGISSNIFQAGPTLPASVYYPSIAIAYQNRRAYVMGGSTSINIPTDNIYSIDLANPIGGPWRLESIKMPRPRFAHKAVILSR</sequence>
<evidence type="ECO:0008006" key="5">
    <source>
        <dbReference type="Google" id="ProtNLM"/>
    </source>
</evidence>
<keyword evidence="1" id="KW-0880">Kelch repeat</keyword>
<evidence type="ECO:0000313" key="4">
    <source>
        <dbReference type="Proteomes" id="UP000297641"/>
    </source>
</evidence>
<dbReference type="PANTHER" id="PTHR46260">
    <property type="entry name" value="RING-TYPE DOMAIN-CONTAINING PROTEIN"/>
    <property type="match status" value="1"/>
</dbReference>
<dbReference type="Gene3D" id="2.120.10.80">
    <property type="entry name" value="Kelch-type beta propeller"/>
    <property type="match status" value="2"/>
</dbReference>
<organism evidence="3 4">
    <name type="scientific">Leptospira bouyouniensis</name>
    <dbReference type="NCBI Taxonomy" id="2484911"/>
    <lineage>
        <taxon>Bacteria</taxon>
        <taxon>Pseudomonadati</taxon>
        <taxon>Spirochaetota</taxon>
        <taxon>Spirochaetia</taxon>
        <taxon>Leptospirales</taxon>
        <taxon>Leptospiraceae</taxon>
        <taxon>Leptospira</taxon>
    </lineage>
</organism>
<dbReference type="InterPro" id="IPR015915">
    <property type="entry name" value="Kelch-typ_b-propeller"/>
</dbReference>
<name>A0A7I0HS13_9LEPT</name>
<dbReference type="AlphaFoldDB" id="A0A7I0HS13"/>
<dbReference type="PANTHER" id="PTHR46260:SF3">
    <property type="entry name" value="RING-TYPE DOMAIN-CONTAINING PROTEIN"/>
    <property type="match status" value="1"/>
</dbReference>
<proteinExistence type="predicted"/>
<dbReference type="InterPro" id="IPR006652">
    <property type="entry name" value="Kelch_1"/>
</dbReference>
<keyword evidence="2" id="KW-0677">Repeat</keyword>
<comment type="caution">
    <text evidence="3">The sequence shown here is derived from an EMBL/GenBank/DDBJ whole genome shotgun (WGS) entry which is preliminary data.</text>
</comment>
<dbReference type="SUPFAM" id="SSF117281">
    <property type="entry name" value="Kelch motif"/>
    <property type="match status" value="1"/>
</dbReference>
<dbReference type="Pfam" id="PF01344">
    <property type="entry name" value="Kelch_1"/>
    <property type="match status" value="1"/>
</dbReference>
<evidence type="ECO:0000256" key="2">
    <source>
        <dbReference type="ARBA" id="ARBA00022737"/>
    </source>
</evidence>
<dbReference type="InterPro" id="IPR051746">
    <property type="entry name" value="Kelch_domain_containing_8"/>
</dbReference>
<dbReference type="RefSeq" id="WP_135771128.1">
    <property type="nucleotide sequence ID" value="NZ_RQFT01000009.1"/>
</dbReference>
<evidence type="ECO:0000256" key="1">
    <source>
        <dbReference type="ARBA" id="ARBA00022441"/>
    </source>
</evidence>
<accession>A0A7I0HS13</accession>
<dbReference type="Proteomes" id="UP000297641">
    <property type="component" value="Unassembled WGS sequence"/>
</dbReference>
<dbReference type="EMBL" id="RQFT01000009">
    <property type="protein sequence ID" value="TGL04993.1"/>
    <property type="molecule type" value="Genomic_DNA"/>
</dbReference>
<gene>
    <name evidence="3" type="ORF">EHQ43_10130</name>
</gene>
<evidence type="ECO:0000313" key="3">
    <source>
        <dbReference type="EMBL" id="TGL04993.1"/>
    </source>
</evidence>